<organism evidence="5 6">
    <name type="scientific">Phytophthora fragariaefolia</name>
    <dbReference type="NCBI Taxonomy" id="1490495"/>
    <lineage>
        <taxon>Eukaryota</taxon>
        <taxon>Sar</taxon>
        <taxon>Stramenopiles</taxon>
        <taxon>Oomycota</taxon>
        <taxon>Peronosporomycetes</taxon>
        <taxon>Peronosporales</taxon>
        <taxon>Peronosporaceae</taxon>
        <taxon>Phytophthora</taxon>
    </lineage>
</organism>
<feature type="domain" description="Transferrin receptor-like dimerisation" evidence="3">
    <location>
        <begin position="714"/>
        <end position="824"/>
    </location>
</feature>
<dbReference type="GO" id="GO:0004180">
    <property type="term" value="F:carboxypeptidase activity"/>
    <property type="evidence" value="ECO:0007669"/>
    <property type="project" value="TreeGrafter"/>
</dbReference>
<dbReference type="InterPro" id="IPR039373">
    <property type="entry name" value="Peptidase_M28B"/>
</dbReference>
<dbReference type="SUPFAM" id="SSF52025">
    <property type="entry name" value="PA domain"/>
    <property type="match status" value="3"/>
</dbReference>
<dbReference type="Pfam" id="PF04389">
    <property type="entry name" value="Peptidase_M28"/>
    <property type="match status" value="3"/>
</dbReference>
<dbReference type="PANTHER" id="PTHR10404">
    <property type="entry name" value="N-ACETYLATED-ALPHA-LINKED ACIDIC DIPEPTIDASE"/>
    <property type="match status" value="1"/>
</dbReference>
<evidence type="ECO:0000313" key="6">
    <source>
        <dbReference type="Proteomes" id="UP001165121"/>
    </source>
</evidence>
<comment type="similarity">
    <text evidence="1">Belongs to the peptidase M28 family. M28B subfamily.</text>
</comment>
<gene>
    <name evidence="5" type="ORF">Pfra01_002293800</name>
</gene>
<dbReference type="Gene3D" id="3.50.30.30">
    <property type="match status" value="3"/>
</dbReference>
<reference evidence="5" key="1">
    <citation type="submission" date="2023-04" db="EMBL/GenBank/DDBJ databases">
        <title>Phytophthora fragariaefolia NBRC 109709.</title>
        <authorList>
            <person name="Ichikawa N."/>
            <person name="Sato H."/>
            <person name="Tonouchi N."/>
        </authorList>
    </citation>
    <scope>NUCLEOTIDE SEQUENCE</scope>
    <source>
        <strain evidence="5">NBRC 109709</strain>
    </source>
</reference>
<evidence type="ECO:0000259" key="4">
    <source>
        <dbReference type="Pfam" id="PF04389"/>
    </source>
</evidence>
<dbReference type="Pfam" id="PF02225">
    <property type="entry name" value="PA"/>
    <property type="match status" value="3"/>
</dbReference>
<evidence type="ECO:0000259" key="3">
    <source>
        <dbReference type="Pfam" id="PF04253"/>
    </source>
</evidence>
<dbReference type="Gene3D" id="3.40.630.10">
    <property type="entry name" value="Zn peptidases"/>
    <property type="match status" value="3"/>
</dbReference>
<keyword evidence="6" id="KW-1185">Reference proteome</keyword>
<feature type="domain" description="Peptidase M28" evidence="4">
    <location>
        <begin position="441"/>
        <end position="538"/>
    </location>
</feature>
<proteinExistence type="inferred from homology"/>
<dbReference type="FunFam" id="1.20.930.40:FF:000007">
    <property type="entry name" value="Uncharacterized protein"/>
    <property type="match status" value="2"/>
</dbReference>
<dbReference type="CDD" id="cd08022">
    <property type="entry name" value="M28_PSMA_like"/>
    <property type="match status" value="2"/>
</dbReference>
<dbReference type="EMBL" id="BSXT01003629">
    <property type="protein sequence ID" value="GMF54850.1"/>
    <property type="molecule type" value="Genomic_DNA"/>
</dbReference>
<feature type="domain" description="Peptidase M28" evidence="4">
    <location>
        <begin position="1239"/>
        <end position="1446"/>
    </location>
</feature>
<protein>
    <submittedName>
        <fullName evidence="5">Unnamed protein product</fullName>
    </submittedName>
</protein>
<feature type="domain" description="Transferrin receptor-like dimerisation" evidence="3">
    <location>
        <begin position="1509"/>
        <end position="1626"/>
    </location>
</feature>
<dbReference type="Proteomes" id="UP001165121">
    <property type="component" value="Unassembled WGS sequence"/>
</dbReference>
<feature type="domain" description="Peptidase M28" evidence="4">
    <location>
        <begin position="2047"/>
        <end position="2256"/>
    </location>
</feature>
<dbReference type="InterPro" id="IPR007484">
    <property type="entry name" value="Peptidase_M28"/>
</dbReference>
<dbReference type="OrthoDB" id="10013407at2759"/>
<dbReference type="Gene3D" id="1.20.930.40">
    <property type="entry name" value="Transferrin receptor-like, dimerisation domain"/>
    <property type="match status" value="3"/>
</dbReference>
<dbReference type="InterPro" id="IPR036757">
    <property type="entry name" value="TFR-like_dimer_dom_sf"/>
</dbReference>
<dbReference type="InterPro" id="IPR046450">
    <property type="entry name" value="PA_dom_sf"/>
</dbReference>
<dbReference type="Pfam" id="PF04253">
    <property type="entry name" value="TFR_dimer"/>
    <property type="match status" value="3"/>
</dbReference>
<name>A0A9W7D225_9STRA</name>
<dbReference type="InterPro" id="IPR003137">
    <property type="entry name" value="PA_domain"/>
</dbReference>
<dbReference type="FunFam" id="3.40.630.10:FF:000078">
    <property type="entry name" value="Glutamate carboxypeptidase 2"/>
    <property type="match status" value="3"/>
</dbReference>
<dbReference type="CDD" id="cd02121">
    <property type="entry name" value="PA_GCPII_like"/>
    <property type="match status" value="3"/>
</dbReference>
<dbReference type="InterPro" id="IPR007365">
    <property type="entry name" value="TFR-like_dimer_dom"/>
</dbReference>
<dbReference type="SUPFAM" id="SSF47672">
    <property type="entry name" value="Transferrin receptor-like dimerisation domain"/>
    <property type="match status" value="3"/>
</dbReference>
<evidence type="ECO:0000259" key="2">
    <source>
        <dbReference type="Pfam" id="PF02225"/>
    </source>
</evidence>
<evidence type="ECO:0000256" key="1">
    <source>
        <dbReference type="ARBA" id="ARBA00005634"/>
    </source>
</evidence>
<feature type="domain" description="Transferrin receptor-like dimerisation" evidence="3">
    <location>
        <begin position="2313"/>
        <end position="2430"/>
    </location>
</feature>
<evidence type="ECO:0000313" key="5">
    <source>
        <dbReference type="EMBL" id="GMF54850.1"/>
    </source>
</evidence>
<feature type="domain" description="PA" evidence="2">
    <location>
        <begin position="1061"/>
        <end position="1121"/>
    </location>
</feature>
<dbReference type="SUPFAM" id="SSF53187">
    <property type="entry name" value="Zn-dependent exopeptidases"/>
    <property type="match status" value="3"/>
</dbReference>
<feature type="domain" description="PA" evidence="2">
    <location>
        <begin position="260"/>
        <end position="322"/>
    </location>
</feature>
<comment type="caution">
    <text evidence="5">The sequence shown here is derived from an EMBL/GenBank/DDBJ whole genome shotgun (WGS) entry which is preliminary data.</text>
</comment>
<dbReference type="FunFam" id="3.50.30.30:FF:000008">
    <property type="entry name" value="Glutamate carboxypeptidase 2"/>
    <property type="match status" value="3"/>
</dbReference>
<feature type="domain" description="PA" evidence="2">
    <location>
        <begin position="1863"/>
        <end position="1931"/>
    </location>
</feature>
<accession>A0A9W7D225</accession>
<dbReference type="PANTHER" id="PTHR10404:SF46">
    <property type="entry name" value="VACUOLAR PROTEIN SORTING-ASSOCIATED PROTEIN 70"/>
    <property type="match status" value="1"/>
</dbReference>
<sequence length="2433" mass="264245">MYSVPGIPSLRFLSTQLKCSHVEQSVVSMTDASLRAQDTHACHSRICARPAESSPLAMDCDSSDIYGTFDGRNVNVNALPSSPSTFALKPLRRVAGLAAVLLIAGYASTSGFQSLQRGNSIASLSKENAIGGGDSPLYHNVALETELNDVEQKLVDGVDAARIREFLHVYSSKPHIAGSEADYETALYTVEKLESFGIKTEIKEYYTLLSTPVRRRLAIVEPKEAAQELDLTEASVAGDACTSDATAEPPFLAYSPSGNVTAPVVYANYGAQQDFQWLVDQGIDLKGKIALVRYGTNYRGLKVLAALEHGMAGVLIYSDPLDDGYGKGPVYPEGPWRPENSFQRGSIYNECGDPLTPGWASVLGAKYLNYEDVKTIPHLPSLPLSYGQAKHILKALKGQQAPASWQGGLSFPDGYHIGDDSSTVVNLDLEMDNSISPIWDVIGTIEGSEESEKQVILGNHRDAWVCGAIDPNSGTSVLVELGRVFGEMLKTGWKPKRTIVLASWDAEEQGLIGSTEYVEENAEQLKQEAIAYLNVDTTLGPLAGAGGSPSIAKLLFQTANAIPANEFGGVVVAQKTLYQQWLVQTESYRLSNATSGTIGPDHLLTVLGTASDFGGFCHHLGVVSANIGFNLPGAYGTYHSTMDSIMYSELFADPDYVSHVTTGRWWGLLALRLADNAVLPFEFSTYAFVMDEAVTSFEAALKVEAERYPGVDAVDFTDLRRAISNFGANAQEFHEDLSAMQPDSDFSYWNDKLMYLERHMTLDSGLPHRNWYKHVVFGPGFYDGYGGTAFPGLADGIAFHDSAETIQSHVDDVVQVLNGAATFLVSNQCSSLRCHFGICVMPAMTPFQPARKTRGPVLTQSADDDEVYGTFLGRAGPKSADSSSTGSRFGALLRAVGVVGLVLLAVSYVTQTGSNRSIDGVEDALEASNAVESEEVAVELSVGELHRQFVDNVNAGNMREYLHTYSSVPHSCGTQQDYKTALFTAKMFESFGIKAEIKEYYTLLSTPVRRRLAIVEPAEAARELNLTEASVPGDACTSDESALPPFVAYAATGNVTSSIVFVNFGKQEDFEWLVANNVTLEGKIALVRYGGNFRGLKVMSAEQHGMAGVLIYSDPKEDGFAQGPVYPDGPWRPEDSFQRGSLQYLSLAGGDPMTPGWPSTQGSYHLPYEDVKTIPHIPALPLSYGQAQHILQSLGGKEAPEAWQGGLSLPNGYRIGDDEATVVNLDIEIDNKVGPIWDVIGTIEGSEEPDELVIMGNHRDAWVCGAIDPNSGSSTLLEIARGYGELLKQGWKPRRTLILGSWDGEEYGLLGSTEYAEDNAELFKKQAVAYLNVDSTMGPLVSASASPAIAHFLYDTAKAVPASKFYDEVQEKTLYEQWIKQAAARRELLNGASDGTLGPEHLISFMGSGSDYTAFYQHLGIISANLGFTLSYAPYGVYHSAMDSIMYSELYADPHYATHVTTAQWWGLLALRLADDQVLPFDFTTYGFVMAEDLAGLEQQVAALPCPGVDFSKLHEAIAHFTASATSFHAQLNAFSANETLSTNTDALRAWNQKLVLLERHLITEEGLPHRPWYKHVIFGPGFYEGYKGAAFPGISDAVAFRDDTETIQAHVNDVARIVKNAANYLLSSVLVLVLYLPFYYWDGLHLETQLHDVRLEQRQPKMIGKQARTPFETSRGGVYGTFDSAVPVHSTRSGGSDSGVLRRAVGVAALLIFAVAGYSGVSSNYQRVAVAIVEQDNAEALAPATVTELSGVEKAFVDGVDVNHLREFQHKFSSVPHVAGSEQDYKTALYTAEKFETYGLKTEIKTYYTLLSTPVRRHLAIVEPRQAARELDLTEPPVAGDACTSDEDALPPFLAYASTGNVTASVVYVNFGKPENFEWLVANNVTLKGKIALARYGGNYRGLKVMSAEAHGMAGVLIYSDPNEDGFVQGPVYPDGPWRPEDSFQRGATIFLSLAAGDPLTPGFASVPGAPYLDYEDAKTIPHIPALPLSYGQAKHILASLGGKKAPSAWQGGLTFPDGYHIGDDANTVVNLDIEMDNKISPIWDVIGTIEGSDEPDQQVILGNHRDAWVCGAIDPSSGSSVLLEIARGLGELLKLGWKPRRTIVLGSWDGEEPGLLGSTEYAEDNAELLRKQAVAYLNVDSTIGPLVYAASSPSIAAFLFNTAKTIPANKFYGNETASTLYEQWVAQTEAKRAQLNGADDGTLGPDHLIKLLGSGSDYSAFYQHLGIISVDMGFSISYHAQYGVYHSSMDSLMYAELYGDPSYSTHISTARWWGLLGLRLADNSVLPFDYTTYAIVMKEDLARLEEKIVGVDLSELHEAIDNFSFSATSFHAKLDVLKSDAIASADKNTLRAWNEKLVLLERHLISESGLPHRPWYRHVIFGPGFYEGYAGAAFPGISDCIAFKDNSSTIQEHVDDVARIVNGAAGFLLES</sequence>